<comment type="caution">
    <text evidence="3">The sequence shown here is derived from an EMBL/GenBank/DDBJ whole genome shotgun (WGS) entry which is preliminary data.</text>
</comment>
<evidence type="ECO:0000313" key="4">
    <source>
        <dbReference type="Proteomes" id="UP000660680"/>
    </source>
</evidence>
<feature type="region of interest" description="Disordered" evidence="1">
    <location>
        <begin position="102"/>
        <end position="122"/>
    </location>
</feature>
<feature type="compositionally biased region" description="Low complexity" evidence="1">
    <location>
        <begin position="110"/>
        <end position="122"/>
    </location>
</feature>
<dbReference type="Proteomes" id="UP000660680">
    <property type="component" value="Unassembled WGS sequence"/>
</dbReference>
<dbReference type="AlphaFoldDB" id="A0A918GSQ9"/>
<evidence type="ECO:0000256" key="1">
    <source>
        <dbReference type="SAM" id="MobiDB-lite"/>
    </source>
</evidence>
<keyword evidence="4" id="KW-1185">Reference proteome</keyword>
<proteinExistence type="predicted"/>
<evidence type="ECO:0000256" key="2">
    <source>
        <dbReference type="SAM" id="SignalP"/>
    </source>
</evidence>
<accession>A0A918GSQ9</accession>
<evidence type="ECO:0000313" key="3">
    <source>
        <dbReference type="EMBL" id="GGS58674.1"/>
    </source>
</evidence>
<reference evidence="3" key="2">
    <citation type="submission" date="2020-09" db="EMBL/GenBank/DDBJ databases">
        <authorList>
            <person name="Sun Q."/>
            <person name="Ohkuma M."/>
        </authorList>
    </citation>
    <scope>NUCLEOTIDE SEQUENCE</scope>
    <source>
        <strain evidence="3">JCM 3276</strain>
    </source>
</reference>
<feature type="signal peptide" evidence="2">
    <location>
        <begin position="1"/>
        <end position="25"/>
    </location>
</feature>
<name>A0A918GSQ9_9PSEU</name>
<organism evidence="3 4">
    <name type="scientific">Actinokineospora fastidiosa</name>
    <dbReference type="NCBI Taxonomy" id="1816"/>
    <lineage>
        <taxon>Bacteria</taxon>
        <taxon>Bacillati</taxon>
        <taxon>Actinomycetota</taxon>
        <taxon>Actinomycetes</taxon>
        <taxon>Pseudonocardiales</taxon>
        <taxon>Pseudonocardiaceae</taxon>
        <taxon>Actinokineospora</taxon>
    </lineage>
</organism>
<reference evidence="3" key="1">
    <citation type="journal article" date="2014" name="Int. J. Syst. Evol. Microbiol.">
        <title>Complete genome sequence of Corynebacterium casei LMG S-19264T (=DSM 44701T), isolated from a smear-ripened cheese.</title>
        <authorList>
            <consortium name="US DOE Joint Genome Institute (JGI-PGF)"/>
            <person name="Walter F."/>
            <person name="Albersmeier A."/>
            <person name="Kalinowski J."/>
            <person name="Ruckert C."/>
        </authorList>
    </citation>
    <scope>NUCLEOTIDE SEQUENCE</scope>
    <source>
        <strain evidence="3">JCM 3276</strain>
    </source>
</reference>
<sequence length="122" mass="12251">MMEGFVRTVTRSIAAVVLSVPLVFAGAGVAAADSGRSNVAGYQQSNATAGPDGAARHLILSGVDADGNAYFYEVQFYAGPDGAGSLGTTAVAGRDGAHFQQFHSHAGPYSAGSTHTSSSSGR</sequence>
<keyword evidence="2" id="KW-0732">Signal</keyword>
<protein>
    <submittedName>
        <fullName evidence="3">Uncharacterized protein</fullName>
    </submittedName>
</protein>
<feature type="chain" id="PRO_5039547112" evidence="2">
    <location>
        <begin position="26"/>
        <end position="122"/>
    </location>
</feature>
<gene>
    <name evidence="3" type="ORF">GCM10010171_62050</name>
</gene>
<dbReference type="EMBL" id="BMRB01000010">
    <property type="protein sequence ID" value="GGS58674.1"/>
    <property type="molecule type" value="Genomic_DNA"/>
</dbReference>